<gene>
    <name evidence="1" type="ORF">PIB30_064242</name>
</gene>
<sequence length="66" mass="7208">MDSCSLAAELFVSNGIAGETCTGRGFVDTEHCRSDIGFQPFRWVVSLKVLVTALSKTTHGYPYCAY</sequence>
<feature type="non-terminal residue" evidence="1">
    <location>
        <position position="66"/>
    </location>
</feature>
<organism evidence="1 2">
    <name type="scientific">Stylosanthes scabra</name>
    <dbReference type="NCBI Taxonomy" id="79078"/>
    <lineage>
        <taxon>Eukaryota</taxon>
        <taxon>Viridiplantae</taxon>
        <taxon>Streptophyta</taxon>
        <taxon>Embryophyta</taxon>
        <taxon>Tracheophyta</taxon>
        <taxon>Spermatophyta</taxon>
        <taxon>Magnoliopsida</taxon>
        <taxon>eudicotyledons</taxon>
        <taxon>Gunneridae</taxon>
        <taxon>Pentapetalae</taxon>
        <taxon>rosids</taxon>
        <taxon>fabids</taxon>
        <taxon>Fabales</taxon>
        <taxon>Fabaceae</taxon>
        <taxon>Papilionoideae</taxon>
        <taxon>50 kb inversion clade</taxon>
        <taxon>dalbergioids sensu lato</taxon>
        <taxon>Dalbergieae</taxon>
        <taxon>Pterocarpus clade</taxon>
        <taxon>Stylosanthes</taxon>
    </lineage>
</organism>
<accession>A0ABU6TLX6</accession>
<evidence type="ECO:0000313" key="1">
    <source>
        <dbReference type="EMBL" id="MED6149622.1"/>
    </source>
</evidence>
<reference evidence="1 2" key="1">
    <citation type="journal article" date="2023" name="Plants (Basel)">
        <title>Bridging the Gap: Combining Genomics and Transcriptomics Approaches to Understand Stylosanthes scabra, an Orphan Legume from the Brazilian Caatinga.</title>
        <authorList>
            <person name="Ferreira-Neto J.R.C."/>
            <person name="da Silva M.D."/>
            <person name="Binneck E."/>
            <person name="de Melo N.F."/>
            <person name="da Silva R.H."/>
            <person name="de Melo A.L.T.M."/>
            <person name="Pandolfi V."/>
            <person name="Bustamante F.O."/>
            <person name="Brasileiro-Vidal A.C."/>
            <person name="Benko-Iseppon A.M."/>
        </authorList>
    </citation>
    <scope>NUCLEOTIDE SEQUENCE [LARGE SCALE GENOMIC DNA]</scope>
    <source>
        <tissue evidence="1">Leaves</tissue>
    </source>
</reference>
<keyword evidence="2" id="KW-1185">Reference proteome</keyword>
<proteinExistence type="predicted"/>
<evidence type="ECO:0000313" key="2">
    <source>
        <dbReference type="Proteomes" id="UP001341840"/>
    </source>
</evidence>
<protein>
    <submittedName>
        <fullName evidence="1">Uncharacterized protein</fullName>
    </submittedName>
</protein>
<dbReference type="Proteomes" id="UP001341840">
    <property type="component" value="Unassembled WGS sequence"/>
</dbReference>
<dbReference type="EMBL" id="JASCZI010091244">
    <property type="protein sequence ID" value="MED6149622.1"/>
    <property type="molecule type" value="Genomic_DNA"/>
</dbReference>
<comment type="caution">
    <text evidence="1">The sequence shown here is derived from an EMBL/GenBank/DDBJ whole genome shotgun (WGS) entry which is preliminary data.</text>
</comment>
<name>A0ABU6TLX6_9FABA</name>